<reference evidence="1 2" key="1">
    <citation type="journal article" date="2012" name="PLoS ONE">
        <title>Edwardsiella comparative phylogenomics reveal the new intra/inter-species taxonomic relationships, virulence evolution and niche adaptation mechanisms.</title>
        <authorList>
            <person name="Yang M."/>
            <person name="Lv Y."/>
            <person name="Xiao J."/>
            <person name="Wu H."/>
            <person name="Zheng H."/>
            <person name="Liu Q."/>
            <person name="Zhang Y."/>
            <person name="Wang Q."/>
        </authorList>
    </citation>
    <scope>NUCLEOTIDE SEQUENCE [LARGE SCALE GENOMIC DNA]</scope>
    <source>
        <strain evidence="2">080813</strain>
    </source>
</reference>
<dbReference type="HOGENOM" id="CLU_3250737_0_0_6"/>
<evidence type="ECO:0000313" key="1">
    <source>
        <dbReference type="EMBL" id="AIJ07457.1"/>
    </source>
</evidence>
<dbReference type="KEGG" id="ete:ETEE_0992"/>
<protein>
    <submittedName>
        <fullName evidence="1">Uncharacterized protein</fullName>
    </submittedName>
</protein>
<gene>
    <name evidence="1" type="ORF">ETEE_0992</name>
</gene>
<dbReference type="Proteomes" id="UP000028681">
    <property type="component" value="Chromosome"/>
</dbReference>
<organism evidence="1 2">
    <name type="scientific">Edwardsiella anguillarum ET080813</name>
    <dbReference type="NCBI Taxonomy" id="667120"/>
    <lineage>
        <taxon>Bacteria</taxon>
        <taxon>Pseudomonadati</taxon>
        <taxon>Pseudomonadota</taxon>
        <taxon>Gammaproteobacteria</taxon>
        <taxon>Enterobacterales</taxon>
        <taxon>Hafniaceae</taxon>
        <taxon>Edwardsiella</taxon>
    </lineage>
</organism>
<dbReference type="EMBL" id="CP006664">
    <property type="protein sequence ID" value="AIJ07457.1"/>
    <property type="molecule type" value="Genomic_DNA"/>
</dbReference>
<name>A0A076LL14_9GAMM</name>
<proteinExistence type="predicted"/>
<dbReference type="AlphaFoldDB" id="A0A076LL14"/>
<evidence type="ECO:0000313" key="2">
    <source>
        <dbReference type="Proteomes" id="UP000028681"/>
    </source>
</evidence>
<accession>A0A076LL14</accession>
<sequence length="42" mass="4901">MFHIFLLIFHCITGLCITLISLNVSEAIHDARLRKVFCNFCF</sequence>